<dbReference type="InterPro" id="IPR052196">
    <property type="entry name" value="Bact_Kbp"/>
</dbReference>
<dbReference type="CDD" id="cd00118">
    <property type="entry name" value="LysM"/>
    <property type="match status" value="1"/>
</dbReference>
<feature type="signal peptide" evidence="1">
    <location>
        <begin position="1"/>
        <end position="19"/>
    </location>
</feature>
<dbReference type="GeneID" id="99740832"/>
<dbReference type="Proteomes" id="UP000030675">
    <property type="component" value="Unassembled WGS sequence"/>
</dbReference>
<name>A0A0U1P9F2_PHOLE</name>
<dbReference type="PANTHER" id="PTHR34700">
    <property type="entry name" value="POTASSIUM BINDING PROTEIN KBP"/>
    <property type="match status" value="1"/>
</dbReference>
<evidence type="ECO:0000256" key="1">
    <source>
        <dbReference type="SAM" id="SignalP"/>
    </source>
</evidence>
<keyword evidence="1" id="KW-0732">Signal</keyword>
<feature type="domain" description="LysM" evidence="2">
    <location>
        <begin position="31"/>
        <end position="79"/>
    </location>
</feature>
<accession>A0A0U1P9F2</accession>
<dbReference type="RefSeq" id="WP_008988356.1">
    <property type="nucleotide sequence ID" value="NZ_DF196819.1"/>
</dbReference>
<dbReference type="InterPro" id="IPR036779">
    <property type="entry name" value="LysM_dom_sf"/>
</dbReference>
<evidence type="ECO:0000313" key="4">
    <source>
        <dbReference type="Proteomes" id="UP000030675"/>
    </source>
</evidence>
<dbReference type="InterPro" id="IPR018392">
    <property type="entry name" value="LysM"/>
</dbReference>
<dbReference type="eggNOG" id="COG1652">
    <property type="taxonomic scope" value="Bacteria"/>
</dbReference>
<proteinExistence type="predicted"/>
<dbReference type="PANTHER" id="PTHR34700:SF4">
    <property type="entry name" value="PHAGE-LIKE ELEMENT PBSX PROTEIN XKDP"/>
    <property type="match status" value="1"/>
</dbReference>
<dbReference type="HOGENOM" id="CLU_050533_0_0_6"/>
<reference evidence="4" key="1">
    <citation type="submission" date="2012-12" db="EMBL/GenBank/DDBJ databases">
        <title>Genome Sequence of Photobacterium leiognathi lrivu.4.1.</title>
        <authorList>
            <person name="Urbanczyk H."/>
            <person name="Ogura Y."/>
            <person name="Hayashi T."/>
            <person name="Dunlap P.V."/>
        </authorList>
    </citation>
    <scope>NUCLEOTIDE SEQUENCE [LARGE SCALE GENOMIC DNA]</scope>
    <source>
        <strain evidence="4">lrivu.4.1</strain>
    </source>
</reference>
<dbReference type="SUPFAM" id="SSF54106">
    <property type="entry name" value="LysM domain"/>
    <property type="match status" value="1"/>
</dbReference>
<dbReference type="Gene3D" id="3.10.350.10">
    <property type="entry name" value="LysM domain"/>
    <property type="match status" value="1"/>
</dbReference>
<dbReference type="EMBL" id="DF196819">
    <property type="protein sequence ID" value="GAD31272.1"/>
    <property type="molecule type" value="Genomic_DNA"/>
</dbReference>
<gene>
    <name evidence="3" type="ORF">PLEI_2929</name>
</gene>
<evidence type="ECO:0000259" key="2">
    <source>
        <dbReference type="PROSITE" id="PS51782"/>
    </source>
</evidence>
<dbReference type="AlphaFoldDB" id="A0A0U1P9F2"/>
<dbReference type="Pfam" id="PF01476">
    <property type="entry name" value="LysM"/>
    <property type="match status" value="1"/>
</dbReference>
<organism evidence="3 4">
    <name type="scientific">Photobacterium leiognathi lrivu.4.1</name>
    <dbReference type="NCBI Taxonomy" id="1248232"/>
    <lineage>
        <taxon>Bacteria</taxon>
        <taxon>Pseudomonadati</taxon>
        <taxon>Pseudomonadota</taxon>
        <taxon>Gammaproteobacteria</taxon>
        <taxon>Vibrionales</taxon>
        <taxon>Vibrionaceae</taxon>
        <taxon>Photobacterium</taxon>
    </lineage>
</organism>
<dbReference type="SMART" id="SM00257">
    <property type="entry name" value="LysM"/>
    <property type="match status" value="1"/>
</dbReference>
<sequence>MKQLGIILSFMLFIPSLFAAPSPLLKKDIPEVYIVKKGDTLWDISGVFLENPWSWPQLWEKNSYIKNPHLIYPGDRLHLIWVNGQPKLSLKKHVKLSPKARVIRDPITTLPGYLMLEYVAENKLISQESAKSQPQVLGASDERGYLSVGDIVWADQPLAPTTQWRVYRIEETFERDDAATETQPAVEAKVMTLKEIADLTVTAADETTSQLRVDTYRQEISQNDILLPLLVSGEPNLSFSPSTPPESMTANVIGQLEGRSYISSFDVVVLDRGHLDGVESGYVFDLFKPGAKVQGKKGSYHYKDNPFAGSTQLGEVSVGKLMVLRPYERFSLAVVMQSLEPFKPGVIAVPPTR</sequence>
<protein>
    <recommendedName>
        <fullName evidence="2">LysM domain-containing protein</fullName>
    </recommendedName>
</protein>
<feature type="chain" id="PRO_5006712660" description="LysM domain-containing protein" evidence="1">
    <location>
        <begin position="20"/>
        <end position="353"/>
    </location>
</feature>
<evidence type="ECO:0000313" key="3">
    <source>
        <dbReference type="EMBL" id="GAD31272.1"/>
    </source>
</evidence>
<dbReference type="PROSITE" id="PS51782">
    <property type="entry name" value="LYSM"/>
    <property type="match status" value="1"/>
</dbReference>